<dbReference type="RefSeq" id="WP_149612855.1">
    <property type="nucleotide sequence ID" value="NZ_VTUX01000010.1"/>
</dbReference>
<feature type="chain" id="PRO_5022992179" description="Secreted protein" evidence="1">
    <location>
        <begin position="23"/>
        <end position="106"/>
    </location>
</feature>
<accession>A0A5B0WMV6</accession>
<evidence type="ECO:0000313" key="3">
    <source>
        <dbReference type="Proteomes" id="UP000323708"/>
    </source>
</evidence>
<proteinExistence type="predicted"/>
<name>A0A5B0WMV6_9GAMM</name>
<dbReference type="AlphaFoldDB" id="A0A5B0WMV6"/>
<dbReference type="EMBL" id="VTUX01000010">
    <property type="protein sequence ID" value="KAA1188390.1"/>
    <property type="molecule type" value="Genomic_DNA"/>
</dbReference>
<protein>
    <recommendedName>
        <fullName evidence="4">Secreted protein</fullName>
    </recommendedName>
</protein>
<comment type="caution">
    <text evidence="2">The sequence shown here is derived from an EMBL/GenBank/DDBJ whole genome shotgun (WGS) entry which is preliminary data.</text>
</comment>
<evidence type="ECO:0000313" key="2">
    <source>
        <dbReference type="EMBL" id="KAA1188390.1"/>
    </source>
</evidence>
<gene>
    <name evidence="2" type="ORF">F0M18_17990</name>
</gene>
<sequence length="106" mass="11152">MKKVLAGVVMGVALTGAMGAQAESAHGEQLAECKQELAAIYGKDARVRINGVVPGSDTLTLRVYPKGERLQRVECVQSAEGEVRLLGQTGLAKRASEQTTEALTAL</sequence>
<feature type="signal peptide" evidence="1">
    <location>
        <begin position="1"/>
        <end position="22"/>
    </location>
</feature>
<dbReference type="Proteomes" id="UP000323708">
    <property type="component" value="Unassembled WGS sequence"/>
</dbReference>
<keyword evidence="1" id="KW-0732">Signal</keyword>
<evidence type="ECO:0008006" key="4">
    <source>
        <dbReference type="Google" id="ProtNLM"/>
    </source>
</evidence>
<reference evidence="2 3" key="1">
    <citation type="submission" date="2019-09" db="EMBL/GenBank/DDBJ databases">
        <authorList>
            <person name="Chen X.-Y."/>
        </authorList>
    </citation>
    <scope>NUCLEOTIDE SEQUENCE [LARGE SCALE GENOMIC DNA]</scope>
    <source>
        <strain evidence="2 3">NY5</strain>
    </source>
</reference>
<organism evidence="2 3">
    <name type="scientific">Pseudohalioglobus sediminis</name>
    <dbReference type="NCBI Taxonomy" id="2606449"/>
    <lineage>
        <taxon>Bacteria</taxon>
        <taxon>Pseudomonadati</taxon>
        <taxon>Pseudomonadota</taxon>
        <taxon>Gammaproteobacteria</taxon>
        <taxon>Cellvibrionales</taxon>
        <taxon>Halieaceae</taxon>
        <taxon>Pseudohalioglobus</taxon>
    </lineage>
</organism>
<evidence type="ECO:0000256" key="1">
    <source>
        <dbReference type="SAM" id="SignalP"/>
    </source>
</evidence>
<keyword evidence="3" id="KW-1185">Reference proteome</keyword>